<protein>
    <recommendedName>
        <fullName evidence="3">HEPN AbiU2-like domain-containing protein</fullName>
    </recommendedName>
</protein>
<accession>A0ABY1ZLI2</accession>
<sequence>MEYRAFCKVRDEFQDHAKTLTDAWQETGKAVNARFPRGYIRTYGELRPRWPYLDEAHQTLLCQMVQLCDVNRWNLHLWDLSGTAGAAYVWYATIPVIAVMEVLCREFAKIKSLKSQQNNFFSYIEVLKANKILTDKLSDELHRLRKYRNTVHLDAAKTPTIEGNGLPEEWNKACHALQELEQTLKQNS</sequence>
<proteinExistence type="predicted"/>
<keyword evidence="2" id="KW-1185">Reference proteome</keyword>
<dbReference type="RefSeq" id="WP_131482908.1">
    <property type="nucleotide sequence ID" value="NZ_SJDL01000027.1"/>
</dbReference>
<evidence type="ECO:0000313" key="1">
    <source>
        <dbReference type="EMBL" id="TBW52565.1"/>
    </source>
</evidence>
<dbReference type="EMBL" id="SJDL01000027">
    <property type="protein sequence ID" value="TBW52565.1"/>
    <property type="molecule type" value="Genomic_DNA"/>
</dbReference>
<evidence type="ECO:0008006" key="3">
    <source>
        <dbReference type="Google" id="ProtNLM"/>
    </source>
</evidence>
<reference evidence="1 2" key="1">
    <citation type="submission" date="2019-02" db="EMBL/GenBank/DDBJ databases">
        <title>Marinobacter halodurans sp. nov., a marine bacterium isolated from sea tidal flat.</title>
        <authorList>
            <person name="Yoo Y."/>
            <person name="Lee D.W."/>
            <person name="Kim B.S."/>
            <person name="Kim J.-J."/>
        </authorList>
    </citation>
    <scope>NUCLEOTIDE SEQUENCE [LARGE SCALE GENOMIC DNA]</scope>
    <source>
        <strain evidence="1 2">YJ-S3-2</strain>
    </source>
</reference>
<gene>
    <name evidence="1" type="ORF">EZI54_16115</name>
</gene>
<name>A0ABY1ZLI2_9GAMM</name>
<organism evidence="1 2">
    <name type="scientific">Marinobacter halodurans</name>
    <dbReference type="NCBI Taxonomy" id="2528979"/>
    <lineage>
        <taxon>Bacteria</taxon>
        <taxon>Pseudomonadati</taxon>
        <taxon>Pseudomonadota</taxon>
        <taxon>Gammaproteobacteria</taxon>
        <taxon>Pseudomonadales</taxon>
        <taxon>Marinobacteraceae</taxon>
        <taxon>Marinobacter</taxon>
    </lineage>
</organism>
<dbReference type="Proteomes" id="UP000313645">
    <property type="component" value="Unassembled WGS sequence"/>
</dbReference>
<evidence type="ECO:0000313" key="2">
    <source>
        <dbReference type="Proteomes" id="UP000313645"/>
    </source>
</evidence>
<comment type="caution">
    <text evidence="1">The sequence shown here is derived from an EMBL/GenBank/DDBJ whole genome shotgun (WGS) entry which is preliminary data.</text>
</comment>